<evidence type="ECO:0000313" key="2">
    <source>
        <dbReference type="EMBL" id="EDC7039247.1"/>
    </source>
</evidence>
<name>A0A627NQW8_SALER</name>
<reference evidence="2" key="1">
    <citation type="submission" date="2018-07" db="EMBL/GenBank/DDBJ databases">
        <authorList>
            <consortium name="PulseNet: The National Subtyping Network for Foodborne Disease Surveillance"/>
            <person name="Tarr C.L."/>
            <person name="Trees E."/>
            <person name="Katz L.S."/>
            <person name="Carleton-Romer H.A."/>
            <person name="Stroika S."/>
            <person name="Kucerova Z."/>
            <person name="Roache K.F."/>
            <person name="Sabol A.L."/>
            <person name="Besser J."/>
            <person name="Gerner-Smidt P."/>
        </authorList>
    </citation>
    <scope>NUCLEOTIDE SEQUENCE</scope>
    <source>
        <strain evidence="2">PNUSAS004103</strain>
    </source>
</reference>
<dbReference type="GO" id="GO:0044659">
    <property type="term" value="P:viral release from host cell by cytolysis"/>
    <property type="evidence" value="ECO:0007669"/>
    <property type="project" value="InterPro"/>
</dbReference>
<accession>A0A627NQW8</accession>
<dbReference type="HAMAP" id="MF_04137">
    <property type="entry name" value="I_SPANIN_LAMBDA"/>
    <property type="match status" value="1"/>
</dbReference>
<gene>
    <name evidence="2" type="ORF">BIB98_22375</name>
</gene>
<dbReference type="PANTHER" id="PTHR35191:SF1">
    <property type="entry name" value="PROPHAGE SIDE TAIL FIBER PROTEIN HOMOLOG STFQ-RELATED"/>
    <property type="match status" value="1"/>
</dbReference>
<comment type="caution">
    <text evidence="2">The sequence shown here is derived from an EMBL/GenBank/DDBJ whole genome shotgun (WGS) entry which is preliminary data.</text>
</comment>
<keyword evidence="1" id="KW-0175">Coiled coil</keyword>
<dbReference type="AlphaFoldDB" id="A0A627NQW8"/>
<dbReference type="InterPro" id="IPR051934">
    <property type="entry name" value="Phage_Tail_Fiber_Structural"/>
</dbReference>
<sequence>MFVGLLLVSLIVAGRLANHYRNNAITYKYQRDTATHNLKLANETITDMTQRQRDVAAIDEKYTKELADAKAENDALRDDVAAGRRRLFVNATCPAMPTGKSTYAARVDNAARPRLADSAQRDYFTLKERVTTMQKQLEGAQDYIGGHEHTMYIGPHGHVVIVDADGNAETTVKNIAFNYIVRLA</sequence>
<dbReference type="InterPro" id="IPR004929">
    <property type="entry name" value="I-spanin"/>
</dbReference>
<dbReference type="PANTHER" id="PTHR35191">
    <property type="entry name" value="PROPHAGE SIDE TAIL FIBER PROTEIN HOMOLOG STFQ-RELATED"/>
    <property type="match status" value="1"/>
</dbReference>
<feature type="coiled-coil region" evidence="1">
    <location>
        <begin position="59"/>
        <end position="86"/>
    </location>
</feature>
<organism evidence="2">
    <name type="scientific">Salmonella enterica</name>
    <name type="common">Salmonella choleraesuis</name>
    <dbReference type="NCBI Taxonomy" id="28901"/>
    <lineage>
        <taxon>Bacteria</taxon>
        <taxon>Pseudomonadati</taxon>
        <taxon>Pseudomonadota</taxon>
        <taxon>Gammaproteobacteria</taxon>
        <taxon>Enterobacterales</taxon>
        <taxon>Enterobacteriaceae</taxon>
        <taxon>Salmonella</taxon>
    </lineage>
</organism>
<dbReference type="Pfam" id="PF03245">
    <property type="entry name" value="Phage_lysis"/>
    <property type="match status" value="1"/>
</dbReference>
<protein>
    <submittedName>
        <fullName evidence="2">Lysis protein</fullName>
    </submittedName>
</protein>
<evidence type="ECO:0000256" key="1">
    <source>
        <dbReference type="SAM" id="Coils"/>
    </source>
</evidence>
<dbReference type="EMBL" id="AALRUS010000036">
    <property type="protein sequence ID" value="EDC7039247.1"/>
    <property type="molecule type" value="Genomic_DNA"/>
</dbReference>
<proteinExistence type="inferred from homology"/>